<organism evidence="2 3">
    <name type="scientific">Azotobacter vinelandii (strain DJ / ATCC BAA-1303)</name>
    <dbReference type="NCBI Taxonomy" id="322710"/>
    <lineage>
        <taxon>Bacteria</taxon>
        <taxon>Pseudomonadati</taxon>
        <taxon>Pseudomonadota</taxon>
        <taxon>Gammaproteobacteria</taxon>
        <taxon>Pseudomonadales</taxon>
        <taxon>Pseudomonadaceae</taxon>
        <taxon>Azotobacter</taxon>
    </lineage>
</organism>
<gene>
    <name evidence="2" type="ordered locus">Avin_20880</name>
</gene>
<name>C1DF86_AZOVD</name>
<accession>C1DF86</accession>
<dbReference type="EMBL" id="CP001157">
    <property type="protein sequence ID" value="ACO78289.1"/>
    <property type="molecule type" value="Genomic_DNA"/>
</dbReference>
<feature type="transmembrane region" description="Helical" evidence="1">
    <location>
        <begin position="18"/>
        <end position="36"/>
    </location>
</feature>
<reference evidence="2 3" key="1">
    <citation type="journal article" date="2009" name="J. Bacteriol.">
        <title>Genome sequence of Azotobacter vinelandii, an obligate aerobe specialized to support diverse anaerobic metabolic processes.</title>
        <authorList>
            <person name="Setubal J.C."/>
            <person name="dos Santos P."/>
            <person name="Goldman B.S."/>
            <person name="Ertesvag H."/>
            <person name="Espin G."/>
            <person name="Rubio L.M."/>
            <person name="Valla S."/>
            <person name="Almeida N.F."/>
            <person name="Balasubramanian D."/>
            <person name="Cromes L."/>
            <person name="Curatti L."/>
            <person name="Du Z."/>
            <person name="Godsy E."/>
            <person name="Goodner B."/>
            <person name="Hellner-Burris K."/>
            <person name="Hernandez J.A."/>
            <person name="Houmiel K."/>
            <person name="Imperial J."/>
            <person name="Kennedy C."/>
            <person name="Larson T.J."/>
            <person name="Latreille P."/>
            <person name="Ligon L.S."/>
            <person name="Lu J."/>
            <person name="Maerk M."/>
            <person name="Miller N.M."/>
            <person name="Norton S."/>
            <person name="O'Carroll I.P."/>
            <person name="Paulsen I."/>
            <person name="Raulfs E.C."/>
            <person name="Roemer R."/>
            <person name="Rosser J."/>
            <person name="Segura D."/>
            <person name="Slater S."/>
            <person name="Stricklin S.L."/>
            <person name="Studholme D.J."/>
            <person name="Sun J."/>
            <person name="Viana C.J."/>
            <person name="Wallin E."/>
            <person name="Wang B."/>
            <person name="Wheeler C."/>
            <person name="Zhu H."/>
            <person name="Dean D.R."/>
            <person name="Dixon R."/>
            <person name="Wood D."/>
        </authorList>
    </citation>
    <scope>NUCLEOTIDE SEQUENCE [LARGE SCALE GENOMIC DNA]</scope>
    <source>
        <strain evidence="3">DJ / ATCC BAA-1303</strain>
    </source>
</reference>
<protein>
    <submittedName>
        <fullName evidence="2">Uncharacterized protein</fullName>
    </submittedName>
</protein>
<keyword evidence="1" id="KW-1133">Transmembrane helix</keyword>
<dbReference type="HOGENOM" id="CLU_3076345_0_0_6"/>
<sequence>MAVVCPVRRFPLFMEDNIVLGLHCIGLWVVRAFSGWKKMPMRVSMRTIINTG</sequence>
<evidence type="ECO:0000256" key="1">
    <source>
        <dbReference type="SAM" id="Phobius"/>
    </source>
</evidence>
<keyword evidence="3" id="KW-1185">Reference proteome</keyword>
<keyword evidence="1" id="KW-0812">Transmembrane</keyword>
<dbReference type="AlphaFoldDB" id="C1DF86"/>
<proteinExistence type="predicted"/>
<dbReference type="EnsemblBacteria" id="ACO78289">
    <property type="protein sequence ID" value="ACO78289"/>
    <property type="gene ID" value="Avin_20880"/>
</dbReference>
<evidence type="ECO:0000313" key="2">
    <source>
        <dbReference type="EMBL" id="ACO78289.1"/>
    </source>
</evidence>
<dbReference type="KEGG" id="avn:Avin_20880"/>
<evidence type="ECO:0000313" key="3">
    <source>
        <dbReference type="Proteomes" id="UP000002424"/>
    </source>
</evidence>
<keyword evidence="1" id="KW-0472">Membrane</keyword>
<dbReference type="Proteomes" id="UP000002424">
    <property type="component" value="Chromosome"/>
</dbReference>